<dbReference type="InterPro" id="IPR021866">
    <property type="entry name" value="SpoIIAA-like"/>
</dbReference>
<evidence type="ECO:0008006" key="3">
    <source>
        <dbReference type="Google" id="ProtNLM"/>
    </source>
</evidence>
<dbReference type="Gene3D" id="3.40.50.10600">
    <property type="entry name" value="SpoIIaa-like domains"/>
    <property type="match status" value="1"/>
</dbReference>
<dbReference type="SUPFAM" id="SSF52091">
    <property type="entry name" value="SpoIIaa-like"/>
    <property type="match status" value="1"/>
</dbReference>
<evidence type="ECO:0000313" key="2">
    <source>
        <dbReference type="Proteomes" id="UP000326837"/>
    </source>
</evidence>
<organism evidence="1 2">
    <name type="scientific">Lacipirellula parvula</name>
    <dbReference type="NCBI Taxonomy" id="2650471"/>
    <lineage>
        <taxon>Bacteria</taxon>
        <taxon>Pseudomonadati</taxon>
        <taxon>Planctomycetota</taxon>
        <taxon>Planctomycetia</taxon>
        <taxon>Pirellulales</taxon>
        <taxon>Lacipirellulaceae</taxon>
        <taxon>Lacipirellula</taxon>
    </lineage>
</organism>
<evidence type="ECO:0000313" key="1">
    <source>
        <dbReference type="EMBL" id="BBO32268.1"/>
    </source>
</evidence>
<gene>
    <name evidence="1" type="ORF">PLANPX_1880</name>
</gene>
<dbReference type="Pfam" id="PF11964">
    <property type="entry name" value="SpoIIAA-like"/>
    <property type="match status" value="1"/>
</dbReference>
<dbReference type="KEGG" id="lpav:PLANPX_1880"/>
<dbReference type="AlphaFoldDB" id="A0A5K7X6U8"/>
<dbReference type="InterPro" id="IPR038396">
    <property type="entry name" value="SpoIIAA-like_sf"/>
</dbReference>
<reference evidence="2" key="1">
    <citation type="submission" date="2019-10" db="EMBL/GenBank/DDBJ databases">
        <title>Lacipirellula parvula gen. nov., sp. nov., representing a lineage of planctomycetes widespread in freshwater anoxic habitats, and description of the family Lacipirellulaceae.</title>
        <authorList>
            <person name="Dedysh S.N."/>
            <person name="Kulichevskaya I.S."/>
            <person name="Beletsky A.V."/>
            <person name="Rakitin A.L."/>
            <person name="Mardanov A.V."/>
            <person name="Ivanova A.A."/>
            <person name="Saltykova V.X."/>
            <person name="Rijpstra W.I.C."/>
            <person name="Sinninghe Damste J.S."/>
            <person name="Ravin N.V."/>
        </authorList>
    </citation>
    <scope>NUCLEOTIDE SEQUENCE [LARGE SCALE GENOMIC DNA]</scope>
    <source>
        <strain evidence="2">PX69</strain>
    </source>
</reference>
<accession>A0A5K7X6U8</accession>
<proteinExistence type="predicted"/>
<dbReference type="RefSeq" id="WP_232536331.1">
    <property type="nucleotide sequence ID" value="NZ_AP021861.1"/>
</dbReference>
<name>A0A5K7X6U8_9BACT</name>
<protein>
    <recommendedName>
        <fullName evidence="3">STAS/SEC14 domain-containing protein</fullName>
    </recommendedName>
</protein>
<dbReference type="Proteomes" id="UP000326837">
    <property type="component" value="Chromosome"/>
</dbReference>
<dbReference type="InterPro" id="IPR036513">
    <property type="entry name" value="STAS_dom_sf"/>
</dbReference>
<sequence length="122" mass="13715">MIKHQLMTAEGILILTPSGPLELNDFSILAREVETYIAMHGSLAGLMIHAESFPGWASLDSFVAHIRFIEDHHQKVRRLALVSDSEFLTGMSKLIAQLVHPEVKHFSESEYDNAMRWLKSGA</sequence>
<dbReference type="EMBL" id="AP021861">
    <property type="protein sequence ID" value="BBO32268.1"/>
    <property type="molecule type" value="Genomic_DNA"/>
</dbReference>
<keyword evidence="2" id="KW-1185">Reference proteome</keyword>